<keyword evidence="1" id="KW-0812">Transmembrane</keyword>
<dbReference type="AlphaFoldDB" id="A0A396IY08"/>
<evidence type="ECO:0000313" key="2">
    <source>
        <dbReference type="EMBL" id="RHN69284.1"/>
    </source>
</evidence>
<dbReference type="EMBL" id="PSQE01000003">
    <property type="protein sequence ID" value="RHN69284.1"/>
    <property type="molecule type" value="Genomic_DNA"/>
</dbReference>
<evidence type="ECO:0000313" key="3">
    <source>
        <dbReference type="Proteomes" id="UP000265566"/>
    </source>
</evidence>
<keyword evidence="1" id="KW-0472">Membrane</keyword>
<keyword evidence="1" id="KW-1133">Transmembrane helix</keyword>
<accession>A0A396IY08</accession>
<dbReference type="Gramene" id="rna17730">
    <property type="protein sequence ID" value="RHN69284.1"/>
    <property type="gene ID" value="gene17730"/>
</dbReference>
<proteinExistence type="predicted"/>
<organism evidence="2 3">
    <name type="scientific">Medicago truncatula</name>
    <name type="common">Barrel medic</name>
    <name type="synonym">Medicago tribuloides</name>
    <dbReference type="NCBI Taxonomy" id="3880"/>
    <lineage>
        <taxon>Eukaryota</taxon>
        <taxon>Viridiplantae</taxon>
        <taxon>Streptophyta</taxon>
        <taxon>Embryophyta</taxon>
        <taxon>Tracheophyta</taxon>
        <taxon>Spermatophyta</taxon>
        <taxon>Magnoliopsida</taxon>
        <taxon>eudicotyledons</taxon>
        <taxon>Gunneridae</taxon>
        <taxon>Pentapetalae</taxon>
        <taxon>rosids</taxon>
        <taxon>fabids</taxon>
        <taxon>Fabales</taxon>
        <taxon>Fabaceae</taxon>
        <taxon>Papilionoideae</taxon>
        <taxon>50 kb inversion clade</taxon>
        <taxon>NPAAA clade</taxon>
        <taxon>Hologalegina</taxon>
        <taxon>IRL clade</taxon>
        <taxon>Trifolieae</taxon>
        <taxon>Medicago</taxon>
    </lineage>
</organism>
<dbReference type="Proteomes" id="UP000265566">
    <property type="component" value="Chromosome 3"/>
</dbReference>
<sequence>MYKIQLACVTSNHARDLSKLLLITVSVSLHFHILSRHIIFFILEYNFNSLLSLRTEFWASAFNYHSEYKNFLSLNFTLWLKHLLREAEITEQGSFRLILTQKLKEAEIISRTSSSD</sequence>
<reference evidence="3" key="1">
    <citation type="journal article" date="2018" name="Nat. Plants">
        <title>Whole-genome landscape of Medicago truncatula symbiotic genes.</title>
        <authorList>
            <person name="Pecrix Y."/>
            <person name="Staton S.E."/>
            <person name="Sallet E."/>
            <person name="Lelandais-Briere C."/>
            <person name="Moreau S."/>
            <person name="Carrere S."/>
            <person name="Blein T."/>
            <person name="Jardinaud M.F."/>
            <person name="Latrasse D."/>
            <person name="Zouine M."/>
            <person name="Zahm M."/>
            <person name="Kreplak J."/>
            <person name="Mayjonade B."/>
            <person name="Satge C."/>
            <person name="Perez M."/>
            <person name="Cauet S."/>
            <person name="Marande W."/>
            <person name="Chantry-Darmon C."/>
            <person name="Lopez-Roques C."/>
            <person name="Bouchez O."/>
            <person name="Berard A."/>
            <person name="Debelle F."/>
            <person name="Munos S."/>
            <person name="Bendahmane A."/>
            <person name="Berges H."/>
            <person name="Niebel A."/>
            <person name="Buitink J."/>
            <person name="Frugier F."/>
            <person name="Benhamed M."/>
            <person name="Crespi M."/>
            <person name="Gouzy J."/>
            <person name="Gamas P."/>
        </authorList>
    </citation>
    <scope>NUCLEOTIDE SEQUENCE [LARGE SCALE GENOMIC DNA]</scope>
    <source>
        <strain evidence="3">cv. Jemalong A17</strain>
    </source>
</reference>
<gene>
    <name evidence="2" type="ORF">MtrunA17_Chr3g0123011</name>
</gene>
<name>A0A396IY08_MEDTR</name>
<evidence type="ECO:0000256" key="1">
    <source>
        <dbReference type="SAM" id="Phobius"/>
    </source>
</evidence>
<feature type="transmembrane region" description="Helical" evidence="1">
    <location>
        <begin position="20"/>
        <end position="43"/>
    </location>
</feature>
<protein>
    <recommendedName>
        <fullName evidence="4">Transmembrane protein</fullName>
    </recommendedName>
</protein>
<comment type="caution">
    <text evidence="2">The sequence shown here is derived from an EMBL/GenBank/DDBJ whole genome shotgun (WGS) entry which is preliminary data.</text>
</comment>
<evidence type="ECO:0008006" key="4">
    <source>
        <dbReference type="Google" id="ProtNLM"/>
    </source>
</evidence>